<reference evidence="1" key="1">
    <citation type="submission" date="2019-08" db="EMBL/GenBank/DDBJ databases">
        <authorList>
            <person name="Kucharzyk K."/>
            <person name="Murdoch R.W."/>
            <person name="Higgins S."/>
            <person name="Loffler F."/>
        </authorList>
    </citation>
    <scope>NUCLEOTIDE SEQUENCE</scope>
</reference>
<accession>A0A645JAE5</accession>
<protein>
    <submittedName>
        <fullName evidence="1">Uncharacterized protein</fullName>
    </submittedName>
</protein>
<gene>
    <name evidence="1" type="ORF">SDC9_208357</name>
</gene>
<comment type="caution">
    <text evidence="1">The sequence shown here is derived from an EMBL/GenBank/DDBJ whole genome shotgun (WGS) entry which is preliminary data.</text>
</comment>
<organism evidence="1">
    <name type="scientific">bioreactor metagenome</name>
    <dbReference type="NCBI Taxonomy" id="1076179"/>
    <lineage>
        <taxon>unclassified sequences</taxon>
        <taxon>metagenomes</taxon>
        <taxon>ecological metagenomes</taxon>
    </lineage>
</organism>
<dbReference type="EMBL" id="VSSQ01136144">
    <property type="protein sequence ID" value="MPN60628.1"/>
    <property type="molecule type" value="Genomic_DNA"/>
</dbReference>
<sequence>MVYVNGGLLYEGVHWTVSGTTINLSNYGLDIGDEVLVVCNKNTK</sequence>
<name>A0A645JAE5_9ZZZZ</name>
<proteinExistence type="predicted"/>
<dbReference type="AlphaFoldDB" id="A0A645JAE5"/>
<evidence type="ECO:0000313" key="1">
    <source>
        <dbReference type="EMBL" id="MPN60628.1"/>
    </source>
</evidence>